<keyword evidence="1" id="KW-1133">Transmembrane helix</keyword>
<keyword evidence="1" id="KW-0472">Membrane</keyword>
<proteinExistence type="predicted"/>
<evidence type="ECO:0000313" key="2">
    <source>
        <dbReference type="EMBL" id="OAQ08309.1"/>
    </source>
</evidence>
<protein>
    <recommendedName>
        <fullName evidence="4">ECF transporter S component</fullName>
    </recommendedName>
</protein>
<name>A0A179CS38_9LACO</name>
<feature type="transmembrane region" description="Helical" evidence="1">
    <location>
        <begin position="74"/>
        <end position="92"/>
    </location>
</feature>
<feature type="transmembrane region" description="Helical" evidence="1">
    <location>
        <begin position="12"/>
        <end position="32"/>
    </location>
</feature>
<evidence type="ECO:0008006" key="4">
    <source>
        <dbReference type="Google" id="ProtNLM"/>
    </source>
</evidence>
<organism evidence="2 3">
    <name type="scientific">Ligilactobacillus aviarius</name>
    <dbReference type="NCBI Taxonomy" id="1606"/>
    <lineage>
        <taxon>Bacteria</taxon>
        <taxon>Bacillati</taxon>
        <taxon>Bacillota</taxon>
        <taxon>Bacilli</taxon>
        <taxon>Lactobacillales</taxon>
        <taxon>Lactobacillaceae</taxon>
        <taxon>Ligilactobacillus</taxon>
    </lineage>
</organism>
<dbReference type="EMBL" id="LVKI01000013">
    <property type="protein sequence ID" value="OAQ08309.1"/>
    <property type="molecule type" value="Genomic_DNA"/>
</dbReference>
<sequence length="186" mass="20062">MKSSKKVSVKKITILAFCIVLNIVGSNLALMLRLPIYLDSIGTILGAALFGPIWGMLAGGITDVIMGLTTDLTSMYYIPVALVLGCLAGFLYRKISPDRFSKVWIVALLISLPGTILSTAITYLAFGGVTSSGSSIIVQLLFGIGLSKFWAIFIVQVLTDLLDRIVSVYIVAVLFHSYKPLKKLSV</sequence>
<comment type="caution">
    <text evidence="2">The sequence shown here is derived from an EMBL/GenBank/DDBJ whole genome shotgun (WGS) entry which is preliminary data.</text>
</comment>
<feature type="transmembrane region" description="Helical" evidence="1">
    <location>
        <begin position="104"/>
        <end position="126"/>
    </location>
</feature>
<feature type="transmembrane region" description="Helical" evidence="1">
    <location>
        <begin position="132"/>
        <end position="154"/>
    </location>
</feature>
<dbReference type="RefSeq" id="WP_064208682.1">
    <property type="nucleotide sequence ID" value="NZ_LVKC01000031.1"/>
</dbReference>
<gene>
    <name evidence="2" type="ORF">A3O14_04160</name>
</gene>
<dbReference type="Gene3D" id="1.10.1760.20">
    <property type="match status" value="1"/>
</dbReference>
<evidence type="ECO:0000313" key="3">
    <source>
        <dbReference type="Proteomes" id="UP000078520"/>
    </source>
</evidence>
<evidence type="ECO:0000256" key="1">
    <source>
        <dbReference type="SAM" id="Phobius"/>
    </source>
</evidence>
<dbReference type="Pfam" id="PF12822">
    <property type="entry name" value="ECF_trnsprt"/>
    <property type="match status" value="1"/>
</dbReference>
<dbReference type="Proteomes" id="UP000078520">
    <property type="component" value="Unassembled WGS sequence"/>
</dbReference>
<dbReference type="OrthoDB" id="9766854at2"/>
<feature type="transmembrane region" description="Helical" evidence="1">
    <location>
        <begin position="44"/>
        <end position="68"/>
    </location>
</feature>
<dbReference type="GO" id="GO:0022857">
    <property type="term" value="F:transmembrane transporter activity"/>
    <property type="evidence" value="ECO:0007669"/>
    <property type="project" value="InterPro"/>
</dbReference>
<dbReference type="InterPro" id="IPR024529">
    <property type="entry name" value="ECF_trnsprt_substrate-spec"/>
</dbReference>
<dbReference type="AlphaFoldDB" id="A0A179CS38"/>
<reference evidence="3" key="1">
    <citation type="submission" date="2016-03" db="EMBL/GenBank/DDBJ databases">
        <authorList>
            <person name="Johnson T.J."/>
            <person name="Youmans B."/>
            <person name="Case K."/>
            <person name="Noll S."/>
        </authorList>
    </citation>
    <scope>NUCLEOTIDE SEQUENCE [LARGE SCALE GENOMIC DNA]</scope>
    <source>
        <strain evidence="3">UMNLAv8</strain>
    </source>
</reference>
<accession>A0A179CS38</accession>
<keyword evidence="1" id="KW-0812">Transmembrane</keyword>